<sequence>MATQHSTAAENNKKIEAKQNMRCFSESVSVMAVVVLILLSTSNCRAAVPKATDGNHFSVGDANVDFEFMMDSEFSGKLAAAAYSNPYKGLNKNQPDFNCGPAKNYCIPHAINKDCIGIYKKGC</sequence>
<protein>
    <submittedName>
        <fullName evidence="1">Uncharacterized protein</fullName>
    </submittedName>
</protein>
<gene>
    <name evidence="1" type="ORF">MANES_01G101500</name>
</gene>
<accession>A0A2C9WJC8</accession>
<organism evidence="1">
    <name type="scientific">Manihot esculenta</name>
    <name type="common">Cassava</name>
    <name type="synonym">Jatropha manihot</name>
    <dbReference type="NCBI Taxonomy" id="3983"/>
    <lineage>
        <taxon>Eukaryota</taxon>
        <taxon>Viridiplantae</taxon>
        <taxon>Streptophyta</taxon>
        <taxon>Embryophyta</taxon>
        <taxon>Tracheophyta</taxon>
        <taxon>Spermatophyta</taxon>
        <taxon>Magnoliopsida</taxon>
        <taxon>eudicotyledons</taxon>
        <taxon>Gunneridae</taxon>
        <taxon>Pentapetalae</taxon>
        <taxon>rosids</taxon>
        <taxon>fabids</taxon>
        <taxon>Malpighiales</taxon>
        <taxon>Euphorbiaceae</taxon>
        <taxon>Crotonoideae</taxon>
        <taxon>Manihoteae</taxon>
        <taxon>Manihot</taxon>
    </lineage>
</organism>
<name>A0A2C9WJC8_MANES</name>
<dbReference type="EMBL" id="CM004387">
    <property type="protein sequence ID" value="OAY60294.1"/>
    <property type="molecule type" value="Genomic_DNA"/>
</dbReference>
<reference evidence="1" key="1">
    <citation type="submission" date="2016-02" db="EMBL/GenBank/DDBJ databases">
        <title>WGS assembly of Manihot esculenta.</title>
        <authorList>
            <person name="Bredeson J.V."/>
            <person name="Prochnik S.E."/>
            <person name="Lyons J.B."/>
            <person name="Schmutz J."/>
            <person name="Grimwood J."/>
            <person name="Vrebalov J."/>
            <person name="Bart R.S."/>
            <person name="Amuge T."/>
            <person name="Ferguson M.E."/>
            <person name="Green R."/>
            <person name="Putnam N."/>
            <person name="Stites J."/>
            <person name="Rounsley S."/>
            <person name="Rokhsar D.S."/>
        </authorList>
    </citation>
    <scope>NUCLEOTIDE SEQUENCE [LARGE SCALE GENOMIC DNA]</scope>
    <source>
        <tissue evidence="1">Leaf</tissue>
    </source>
</reference>
<evidence type="ECO:0000313" key="1">
    <source>
        <dbReference type="EMBL" id="OAY60294.1"/>
    </source>
</evidence>
<proteinExistence type="predicted"/>
<dbReference type="AlphaFoldDB" id="A0A2C9WJC8"/>